<sequence>MSWQAYVDQSLVGTGNIDKAIICDASGKTIWAASPGFSIPDAERQVIVNSFTDKSPIKHVVENGVYINGEKYMTIESTDDSLKTKKGKEGVIVIKTTQALLIGHHPAEVQTTNAYSSVAELAEYLMKVGY</sequence>
<dbReference type="InterPro" id="IPR027310">
    <property type="entry name" value="Profilin_CS"/>
</dbReference>
<dbReference type="AlphaFoldDB" id="A0A6A6EJM6"/>
<dbReference type="GO" id="GO:0005938">
    <property type="term" value="C:cell cortex"/>
    <property type="evidence" value="ECO:0007669"/>
    <property type="project" value="TreeGrafter"/>
</dbReference>
<evidence type="ECO:0000313" key="9">
    <source>
        <dbReference type="Proteomes" id="UP000800200"/>
    </source>
</evidence>
<reference evidence="8" key="1">
    <citation type="journal article" date="2020" name="Stud. Mycol.">
        <title>101 Dothideomycetes genomes: a test case for predicting lifestyles and emergence of pathogens.</title>
        <authorList>
            <person name="Haridas S."/>
            <person name="Albert R."/>
            <person name="Binder M."/>
            <person name="Bloem J."/>
            <person name="Labutti K."/>
            <person name="Salamov A."/>
            <person name="Andreopoulos B."/>
            <person name="Baker S."/>
            <person name="Barry K."/>
            <person name="Bills G."/>
            <person name="Bluhm B."/>
            <person name="Cannon C."/>
            <person name="Castanera R."/>
            <person name="Culley D."/>
            <person name="Daum C."/>
            <person name="Ezra D."/>
            <person name="Gonzalez J."/>
            <person name="Henrissat B."/>
            <person name="Kuo A."/>
            <person name="Liang C."/>
            <person name="Lipzen A."/>
            <person name="Lutzoni F."/>
            <person name="Magnuson J."/>
            <person name="Mondo S."/>
            <person name="Nolan M."/>
            <person name="Ohm R."/>
            <person name="Pangilinan J."/>
            <person name="Park H.-J."/>
            <person name="Ramirez L."/>
            <person name="Alfaro M."/>
            <person name="Sun H."/>
            <person name="Tritt A."/>
            <person name="Yoshinaga Y."/>
            <person name="Zwiers L.-H."/>
            <person name="Turgeon B."/>
            <person name="Goodwin S."/>
            <person name="Spatafora J."/>
            <person name="Crous P."/>
            <person name="Grigoriev I."/>
        </authorList>
    </citation>
    <scope>NUCLEOTIDE SEQUENCE</scope>
    <source>
        <strain evidence="8">CBS 207.26</strain>
    </source>
</reference>
<comment type="function">
    <text evidence="6">Binds to actin and affects the structure of the cytoskeleton. At high concentrations, profilin prevents the polymerization of actin, whereas it enhances it at low concentrations.</text>
</comment>
<comment type="subunit">
    <text evidence="6">Occurs in many kinds of cells as a complex with monomeric actin in a 1:1 ratio.</text>
</comment>
<dbReference type="FunFam" id="3.30.450.30:FF:000015">
    <property type="entry name" value="Profilin"/>
    <property type="match status" value="1"/>
</dbReference>
<dbReference type="Gene3D" id="3.30.450.30">
    <property type="entry name" value="Dynein light chain 2a, cytoplasmic"/>
    <property type="match status" value="1"/>
</dbReference>
<keyword evidence="3" id="KW-0963">Cytoplasm</keyword>
<evidence type="ECO:0000256" key="2">
    <source>
        <dbReference type="ARBA" id="ARBA00010058"/>
    </source>
</evidence>
<dbReference type="SMART" id="SM00392">
    <property type="entry name" value="PROF"/>
    <property type="match status" value="1"/>
</dbReference>
<dbReference type="InterPro" id="IPR036140">
    <property type="entry name" value="PFN_sf"/>
</dbReference>
<dbReference type="PANTHER" id="PTHR11604">
    <property type="entry name" value="PROFILIN"/>
    <property type="match status" value="1"/>
</dbReference>
<keyword evidence="9" id="KW-1185">Reference proteome</keyword>
<organism evidence="8 9">
    <name type="scientific">Zopfia rhizophila CBS 207.26</name>
    <dbReference type="NCBI Taxonomy" id="1314779"/>
    <lineage>
        <taxon>Eukaryota</taxon>
        <taxon>Fungi</taxon>
        <taxon>Dikarya</taxon>
        <taxon>Ascomycota</taxon>
        <taxon>Pezizomycotina</taxon>
        <taxon>Dothideomycetes</taxon>
        <taxon>Dothideomycetes incertae sedis</taxon>
        <taxon>Zopfiaceae</taxon>
        <taxon>Zopfia</taxon>
    </lineage>
</organism>
<dbReference type="PRINTS" id="PR00392">
    <property type="entry name" value="PROFILIN"/>
</dbReference>
<dbReference type="Proteomes" id="UP000800200">
    <property type="component" value="Unassembled WGS sequence"/>
</dbReference>
<evidence type="ECO:0000256" key="7">
    <source>
        <dbReference type="RuleBase" id="RU003909"/>
    </source>
</evidence>
<dbReference type="GO" id="GO:0003785">
    <property type="term" value="F:actin monomer binding"/>
    <property type="evidence" value="ECO:0007669"/>
    <property type="project" value="TreeGrafter"/>
</dbReference>
<proteinExistence type="inferred from homology"/>
<dbReference type="SUPFAM" id="SSF55770">
    <property type="entry name" value="Profilin (actin-binding protein)"/>
    <property type="match status" value="1"/>
</dbReference>
<evidence type="ECO:0000256" key="3">
    <source>
        <dbReference type="ARBA" id="ARBA00022490"/>
    </source>
</evidence>
<name>A0A6A6EJM6_9PEZI</name>
<accession>A0A6A6EJM6</accession>
<dbReference type="CDD" id="cd00148">
    <property type="entry name" value="PROF"/>
    <property type="match status" value="1"/>
</dbReference>
<protein>
    <recommendedName>
        <fullName evidence="7">Profilin</fullName>
    </recommendedName>
</protein>
<keyword evidence="4 7" id="KW-0009">Actin-binding</keyword>
<keyword evidence="5 6" id="KW-0206">Cytoskeleton</keyword>
<dbReference type="InterPro" id="IPR005455">
    <property type="entry name" value="PFN_euk"/>
</dbReference>
<gene>
    <name evidence="8" type="ORF">K469DRAFT_719903</name>
</gene>
<dbReference type="PANTHER" id="PTHR11604:SF0">
    <property type="entry name" value="PROFILIN"/>
    <property type="match status" value="1"/>
</dbReference>
<dbReference type="InterPro" id="IPR048278">
    <property type="entry name" value="PFN"/>
</dbReference>
<dbReference type="Pfam" id="PF00235">
    <property type="entry name" value="Profilin"/>
    <property type="match status" value="1"/>
</dbReference>
<dbReference type="OrthoDB" id="421374at2759"/>
<evidence type="ECO:0000256" key="4">
    <source>
        <dbReference type="ARBA" id="ARBA00023203"/>
    </source>
</evidence>
<comment type="subcellular location">
    <subcellularLocation>
        <location evidence="1">Cytoplasm</location>
        <location evidence="1">Cytoskeleton</location>
    </subcellularLocation>
</comment>
<dbReference type="PROSITE" id="PS00414">
    <property type="entry name" value="PROFILIN"/>
    <property type="match status" value="1"/>
</dbReference>
<evidence type="ECO:0000256" key="1">
    <source>
        <dbReference type="ARBA" id="ARBA00004245"/>
    </source>
</evidence>
<comment type="similarity">
    <text evidence="2 7">Belongs to the profilin family.</text>
</comment>
<evidence type="ECO:0000256" key="6">
    <source>
        <dbReference type="RuleBase" id="RU003908"/>
    </source>
</evidence>
<dbReference type="EMBL" id="ML994617">
    <property type="protein sequence ID" value="KAF2190938.1"/>
    <property type="molecule type" value="Genomic_DNA"/>
</dbReference>
<evidence type="ECO:0000313" key="8">
    <source>
        <dbReference type="EMBL" id="KAF2190938.1"/>
    </source>
</evidence>
<evidence type="ECO:0000256" key="5">
    <source>
        <dbReference type="ARBA" id="ARBA00023212"/>
    </source>
</evidence>
<dbReference type="PRINTS" id="PR01640">
    <property type="entry name" value="PROFILINPLNT"/>
</dbReference>
<dbReference type="GO" id="GO:0005856">
    <property type="term" value="C:cytoskeleton"/>
    <property type="evidence" value="ECO:0007669"/>
    <property type="project" value="UniProtKB-SubCell"/>
</dbReference>